<protein>
    <recommendedName>
        <fullName evidence="8">Methyltransferase</fullName>
    </recommendedName>
</protein>
<accession>A0A4D9DAA2</accession>
<dbReference type="SUPFAM" id="SSF53335">
    <property type="entry name" value="S-adenosyl-L-methionine-dependent methyltransferases"/>
    <property type="match status" value="1"/>
</dbReference>
<keyword evidence="7" id="KW-1185">Reference proteome</keyword>
<dbReference type="Gene3D" id="3.40.50.150">
    <property type="entry name" value="Vaccinia Virus protein VP39"/>
    <property type="match status" value="1"/>
</dbReference>
<sequence>MDKERHLDAVDPEKGEAVSAQNAAPTLELGLSLTALWVGYYRMREVEQKTPLFYDPVAKAIMGEDDARWAFQRMQETLEDSWLMSKAAYARSEANFFPVRTRFIDDHIGRSLEAQVLCAQSTSGGNPPRQLQVVDMACGFDGRAFRLDFPSNTLFFEVDREEVMALKESRLSQIRPPDLTCARRVCISADIITDKWETALFNNGFDPTLPTVWIMEGILTYLPLPVAKALLARVRAISAPGSSLVCDVVNAAIKYATPMKKRMRFLRDEGAEYNLFISDPIAFWTNAGFSQIRYNFPGDNDASYGRIPPHPFLQLMRIVIRFVIAVLYLGAGFLSGFFLPIWAGIIVLVGSIVLCEGWALLFQEWLARRLTLFFFPLAYFTEVFV</sequence>
<dbReference type="InterPro" id="IPR007213">
    <property type="entry name" value="Ppm1/Ppm2/Tcmp"/>
</dbReference>
<gene>
    <name evidence="6" type="ORF">NSK_000210</name>
</gene>
<evidence type="ECO:0000256" key="2">
    <source>
        <dbReference type="ARBA" id="ARBA00022603"/>
    </source>
</evidence>
<dbReference type="PANTHER" id="PTHR43619:SF2">
    <property type="entry name" value="S-ADENOSYL-L-METHIONINE-DEPENDENT METHYLTRANSFERASES SUPERFAMILY PROTEIN"/>
    <property type="match status" value="1"/>
</dbReference>
<dbReference type="InterPro" id="IPR029063">
    <property type="entry name" value="SAM-dependent_MTases_sf"/>
</dbReference>
<dbReference type="OrthoDB" id="203237at2759"/>
<feature type="transmembrane region" description="Helical" evidence="5">
    <location>
        <begin position="341"/>
        <end position="362"/>
    </location>
</feature>
<proteinExistence type="inferred from homology"/>
<dbReference type="NCBIfam" id="TIGR00027">
    <property type="entry name" value="mthyl_TIGR00027"/>
    <property type="match status" value="1"/>
</dbReference>
<keyword evidence="5" id="KW-0472">Membrane</keyword>
<dbReference type="GO" id="GO:0032259">
    <property type="term" value="P:methylation"/>
    <property type="evidence" value="ECO:0007669"/>
    <property type="project" value="UniProtKB-KW"/>
</dbReference>
<evidence type="ECO:0000313" key="6">
    <source>
        <dbReference type="EMBL" id="TFJ88641.1"/>
    </source>
</evidence>
<evidence type="ECO:0000256" key="5">
    <source>
        <dbReference type="SAM" id="Phobius"/>
    </source>
</evidence>
<keyword evidence="2" id="KW-0489">Methyltransferase</keyword>
<dbReference type="EMBL" id="SDOX01000001">
    <property type="protein sequence ID" value="TFJ88641.1"/>
    <property type="molecule type" value="Genomic_DNA"/>
</dbReference>
<dbReference type="AlphaFoldDB" id="A0A4D9DAA2"/>
<feature type="compositionally biased region" description="Basic and acidic residues" evidence="4">
    <location>
        <begin position="1"/>
        <end position="16"/>
    </location>
</feature>
<dbReference type="InterPro" id="IPR011610">
    <property type="entry name" value="SAM_mthyl_Trfase_ML2640-like"/>
</dbReference>
<name>A0A4D9DAA2_9STRA</name>
<dbReference type="PANTHER" id="PTHR43619">
    <property type="entry name" value="S-ADENOSYL-L-METHIONINE-DEPENDENT METHYLTRANSFERASE YKTD-RELATED"/>
    <property type="match status" value="1"/>
</dbReference>
<evidence type="ECO:0008006" key="8">
    <source>
        <dbReference type="Google" id="ProtNLM"/>
    </source>
</evidence>
<dbReference type="Proteomes" id="UP000355283">
    <property type="component" value="Unassembled WGS sequence"/>
</dbReference>
<evidence type="ECO:0000256" key="3">
    <source>
        <dbReference type="ARBA" id="ARBA00022679"/>
    </source>
</evidence>
<keyword evidence="5" id="KW-1133">Transmembrane helix</keyword>
<feature type="region of interest" description="Disordered" evidence="4">
    <location>
        <begin position="1"/>
        <end position="21"/>
    </location>
</feature>
<evidence type="ECO:0000256" key="1">
    <source>
        <dbReference type="ARBA" id="ARBA00008138"/>
    </source>
</evidence>
<dbReference type="GO" id="GO:0008168">
    <property type="term" value="F:methyltransferase activity"/>
    <property type="evidence" value="ECO:0007669"/>
    <property type="project" value="UniProtKB-KW"/>
</dbReference>
<evidence type="ECO:0000313" key="7">
    <source>
        <dbReference type="Proteomes" id="UP000355283"/>
    </source>
</evidence>
<keyword evidence="3" id="KW-0808">Transferase</keyword>
<feature type="transmembrane region" description="Helical" evidence="5">
    <location>
        <begin position="318"/>
        <end position="335"/>
    </location>
</feature>
<organism evidence="6 7">
    <name type="scientific">Nannochloropsis salina CCMP1776</name>
    <dbReference type="NCBI Taxonomy" id="1027361"/>
    <lineage>
        <taxon>Eukaryota</taxon>
        <taxon>Sar</taxon>
        <taxon>Stramenopiles</taxon>
        <taxon>Ochrophyta</taxon>
        <taxon>Eustigmatophyceae</taxon>
        <taxon>Eustigmatales</taxon>
        <taxon>Monodopsidaceae</taxon>
        <taxon>Microchloropsis</taxon>
        <taxon>Microchloropsis salina</taxon>
    </lineage>
</organism>
<evidence type="ECO:0000256" key="4">
    <source>
        <dbReference type="SAM" id="MobiDB-lite"/>
    </source>
</evidence>
<comment type="caution">
    <text evidence="6">The sequence shown here is derived from an EMBL/GenBank/DDBJ whole genome shotgun (WGS) entry which is preliminary data.</text>
</comment>
<dbReference type="Pfam" id="PF04072">
    <property type="entry name" value="LCM"/>
    <property type="match status" value="1"/>
</dbReference>
<keyword evidence="5" id="KW-0812">Transmembrane</keyword>
<reference evidence="6 7" key="1">
    <citation type="submission" date="2019-01" db="EMBL/GenBank/DDBJ databases">
        <title>Nuclear Genome Assembly of the Microalgal Biofuel strain Nannochloropsis salina CCMP1776.</title>
        <authorList>
            <person name="Hovde B."/>
        </authorList>
    </citation>
    <scope>NUCLEOTIDE SEQUENCE [LARGE SCALE GENOMIC DNA]</scope>
    <source>
        <strain evidence="6 7">CCMP1776</strain>
    </source>
</reference>
<comment type="similarity">
    <text evidence="1">Belongs to the UPF0677 family.</text>
</comment>